<gene>
    <name evidence="7" type="ORF">ACG33_14265</name>
</gene>
<dbReference type="Pfam" id="PF02897">
    <property type="entry name" value="Peptidase_S9_N"/>
    <property type="match status" value="1"/>
</dbReference>
<dbReference type="Proteomes" id="UP000070250">
    <property type="component" value="Chromosome"/>
</dbReference>
<reference evidence="7 8" key="1">
    <citation type="submission" date="2015-06" db="EMBL/GenBank/DDBJ databases">
        <title>A Comprehensive Approach to Explore the Metabolic and Phylogenetic Diversity of Bacterial Steroid Degradation in the Environment: Testosterone as an Example.</title>
        <authorList>
            <person name="Yang F.-C."/>
            <person name="Chen Y.-L."/>
            <person name="Yu C.-P."/>
            <person name="Tang S.-L."/>
            <person name="Wang P.-H."/>
            <person name="Ismail W."/>
            <person name="Wang C.-H."/>
            <person name="Yang C.-Y."/>
            <person name="Chiang Y.-R."/>
        </authorList>
    </citation>
    <scope>NUCLEOTIDE SEQUENCE [LARGE SCALE GENOMIC DNA]</scope>
    <source>
        <strain evidence="7 8">DSM 18526</strain>
    </source>
</reference>
<evidence type="ECO:0000256" key="4">
    <source>
        <dbReference type="ARBA" id="ARBA00022825"/>
    </source>
</evidence>
<dbReference type="InterPro" id="IPR002470">
    <property type="entry name" value="Peptidase_S9A"/>
</dbReference>
<dbReference type="KEGG" id="sdf:ACG33_14265"/>
<dbReference type="Gene3D" id="3.40.50.1820">
    <property type="entry name" value="alpha/beta hydrolase"/>
    <property type="match status" value="1"/>
</dbReference>
<feature type="domain" description="Peptidase S9A N-terminal" evidence="6">
    <location>
        <begin position="31"/>
        <end position="420"/>
    </location>
</feature>
<dbReference type="InterPro" id="IPR001375">
    <property type="entry name" value="Peptidase_S9_cat"/>
</dbReference>
<dbReference type="STRING" id="465721.ACG33_14265"/>
<protein>
    <submittedName>
        <fullName evidence="7">Peptidase</fullName>
    </submittedName>
</protein>
<evidence type="ECO:0000313" key="8">
    <source>
        <dbReference type="Proteomes" id="UP000070250"/>
    </source>
</evidence>
<dbReference type="InterPro" id="IPR051543">
    <property type="entry name" value="Serine_Peptidase_S9A"/>
</dbReference>
<dbReference type="GO" id="GO:0004252">
    <property type="term" value="F:serine-type endopeptidase activity"/>
    <property type="evidence" value="ECO:0007669"/>
    <property type="project" value="InterPro"/>
</dbReference>
<feature type="domain" description="Peptidase S9 prolyl oligopeptidase catalytic" evidence="5">
    <location>
        <begin position="481"/>
        <end position="695"/>
    </location>
</feature>
<dbReference type="RefSeq" id="WP_083536997.1">
    <property type="nucleotide sequence ID" value="NZ_CP011971.1"/>
</dbReference>
<dbReference type="PATRIC" id="fig|465721.4.peg.3050"/>
<keyword evidence="4" id="KW-0720">Serine protease</keyword>
<proteinExistence type="inferred from homology"/>
<evidence type="ECO:0000313" key="7">
    <source>
        <dbReference type="EMBL" id="AMN48240.1"/>
    </source>
</evidence>
<dbReference type="SUPFAM" id="SSF53474">
    <property type="entry name" value="alpha/beta-Hydrolases"/>
    <property type="match status" value="1"/>
</dbReference>
<evidence type="ECO:0000256" key="2">
    <source>
        <dbReference type="ARBA" id="ARBA00022670"/>
    </source>
</evidence>
<dbReference type="PRINTS" id="PR00862">
    <property type="entry name" value="PROLIGOPTASE"/>
</dbReference>
<dbReference type="SUPFAM" id="SSF50993">
    <property type="entry name" value="Peptidase/esterase 'gauge' domain"/>
    <property type="match status" value="1"/>
</dbReference>
<dbReference type="PANTHER" id="PTHR11757">
    <property type="entry name" value="PROTEASE FAMILY S9A OLIGOPEPTIDASE"/>
    <property type="match status" value="1"/>
</dbReference>
<dbReference type="InterPro" id="IPR023302">
    <property type="entry name" value="Pept_S9A_N"/>
</dbReference>
<dbReference type="OrthoDB" id="9801421at2"/>
<accession>A0A127FEA6</accession>
<sequence>MSISKPLDDIPERSVPSPPVAAVHMCVVAGPQGAREDPYYWLRDDTRSDPRVLAHLEAETAYAQSMLAPCQPLMDALYQEMIGRMQQDDTSVPVRYRGFWYSQRLVTGGEYPLIVRRPDLPDAVESVLLDCNLLAQAHAFFQLGGYDVSPDGRLLAYTQDVVGRRQFSMHIKDLVTGELLPDAIENVEPGCAWTDDNRRFLYVEKDPVTLRGRCVRAHLLGTPQSADPIVYEELDASFDLTVERSKSEVYLFIGAESTSCSEWRYARSDDTLLRFEVIVPRIADHEYEVEHLGQRFVIRTNLDAQNFRIVEAPVHGAGDTSRWRDLVAHDPRVFIHDYDVFRNFLAVGERSDGLRRIRVQTWNGSVSDHLAADDPAYVMWLGTNLELDTDRLRYVYSSLTTPTTVYELDVSSRERTLLKRDAVLGDFAPTNYASEFIWVPARDGERIPVSLVYRKGMPLDGSAPLYLYGYGAYGLSMDPVFDASRLSLLDRGFVYAIAHVRGGQELGRRWYEAGRLQHKWNTFHDFIDVTDGLVEHGYGAHDKVFAVGGSAGGLLIGVLANVAAHRYAGLIAHVPFVDVVTTMLDKSIPLTTLEYEEWGNPNERTSYEYMLSYSPYDNVRAQQYPPMLVTTGLWDSQVQYFEPVKWVARLRAQAVGKPLFLLHVDLTTGHGGKSGRFAHLYEVAREYAFILHQANDSNAITLRDSSPERAAAIAGEST</sequence>
<evidence type="ECO:0000256" key="1">
    <source>
        <dbReference type="ARBA" id="ARBA00005228"/>
    </source>
</evidence>
<dbReference type="PANTHER" id="PTHR11757:SF19">
    <property type="entry name" value="PROLYL ENDOPEPTIDASE-LIKE"/>
    <property type="match status" value="1"/>
</dbReference>
<dbReference type="EMBL" id="CP011971">
    <property type="protein sequence ID" value="AMN48240.1"/>
    <property type="molecule type" value="Genomic_DNA"/>
</dbReference>
<evidence type="ECO:0000259" key="5">
    <source>
        <dbReference type="Pfam" id="PF00326"/>
    </source>
</evidence>
<comment type="similarity">
    <text evidence="1">Belongs to the peptidase S9A family.</text>
</comment>
<keyword evidence="8" id="KW-1185">Reference proteome</keyword>
<dbReference type="InterPro" id="IPR029058">
    <property type="entry name" value="AB_hydrolase_fold"/>
</dbReference>
<organism evidence="7 8">
    <name type="scientific">Steroidobacter denitrificans</name>
    <dbReference type="NCBI Taxonomy" id="465721"/>
    <lineage>
        <taxon>Bacteria</taxon>
        <taxon>Pseudomonadati</taxon>
        <taxon>Pseudomonadota</taxon>
        <taxon>Gammaproteobacteria</taxon>
        <taxon>Steroidobacterales</taxon>
        <taxon>Steroidobacteraceae</taxon>
        <taxon>Steroidobacter</taxon>
    </lineage>
</organism>
<keyword evidence="2" id="KW-0645">Protease</keyword>
<dbReference type="Gene3D" id="2.130.10.120">
    <property type="entry name" value="Prolyl oligopeptidase, N-terminal domain"/>
    <property type="match status" value="1"/>
</dbReference>
<keyword evidence="3" id="KW-0378">Hydrolase</keyword>
<name>A0A127FEA6_STEDE</name>
<dbReference type="AlphaFoldDB" id="A0A127FEA6"/>
<dbReference type="GO" id="GO:0006508">
    <property type="term" value="P:proteolysis"/>
    <property type="evidence" value="ECO:0007669"/>
    <property type="project" value="UniProtKB-KW"/>
</dbReference>
<dbReference type="Pfam" id="PF00326">
    <property type="entry name" value="Peptidase_S9"/>
    <property type="match status" value="1"/>
</dbReference>
<evidence type="ECO:0000259" key="6">
    <source>
        <dbReference type="Pfam" id="PF02897"/>
    </source>
</evidence>
<evidence type="ECO:0000256" key="3">
    <source>
        <dbReference type="ARBA" id="ARBA00022801"/>
    </source>
</evidence>